<dbReference type="Proteomes" id="UP000321197">
    <property type="component" value="Unassembled WGS sequence"/>
</dbReference>
<comment type="caution">
    <text evidence="2">The sequence shown here is derived from an EMBL/GenBank/DDBJ whole genome shotgun (WGS) entry which is preliminary data.</text>
</comment>
<reference evidence="2 3" key="1">
    <citation type="submission" date="2019-07" db="EMBL/GenBank/DDBJ databases">
        <title>Whole genome shotgun sequence of Meiothermus hypogaeus NBRC 106114.</title>
        <authorList>
            <person name="Hosoyama A."/>
            <person name="Uohara A."/>
            <person name="Ohji S."/>
            <person name="Ichikawa N."/>
        </authorList>
    </citation>
    <scope>NUCLEOTIDE SEQUENCE [LARGE SCALE GENOMIC DNA]</scope>
    <source>
        <strain evidence="2 3">NBRC 106114</strain>
    </source>
</reference>
<dbReference type="PROSITE" id="PS51257">
    <property type="entry name" value="PROKAR_LIPOPROTEIN"/>
    <property type="match status" value="1"/>
</dbReference>
<dbReference type="RefSeq" id="WP_119341410.1">
    <property type="nucleotide sequence ID" value="NZ_BJXL01000034.1"/>
</dbReference>
<proteinExistence type="predicted"/>
<evidence type="ECO:0000313" key="2">
    <source>
        <dbReference type="EMBL" id="GEM83188.1"/>
    </source>
</evidence>
<gene>
    <name evidence="2" type="ORF">MHY01S_13540</name>
</gene>
<dbReference type="EMBL" id="BJXL01000034">
    <property type="protein sequence ID" value="GEM83188.1"/>
    <property type="molecule type" value="Genomic_DNA"/>
</dbReference>
<feature type="chain" id="PRO_5021978219" description="Lipoprotein" evidence="1">
    <location>
        <begin position="28"/>
        <end position="151"/>
    </location>
</feature>
<dbReference type="OrthoDB" id="9807213at2"/>
<protein>
    <recommendedName>
        <fullName evidence="4">Lipoprotein</fullName>
    </recommendedName>
</protein>
<sequence>MAYRINQYTLWTLLCWVLLLSACNQTAPDQTRHSLQTVNGKTLPALLLDTVLQDPDTPPYRFRVFVTEGWFRLDGNRYEQQVRFYELAEGYPSHRFQWSEYGTCQPSGEGLRCQSAYIQNYTFELTRQGDQLVTRQQFGDPNLVGTYVFSR</sequence>
<dbReference type="AlphaFoldDB" id="A0A511R0Q1"/>
<evidence type="ECO:0000256" key="1">
    <source>
        <dbReference type="SAM" id="SignalP"/>
    </source>
</evidence>
<feature type="signal peptide" evidence="1">
    <location>
        <begin position="1"/>
        <end position="27"/>
    </location>
</feature>
<accession>A0A511R0Q1</accession>
<evidence type="ECO:0008006" key="4">
    <source>
        <dbReference type="Google" id="ProtNLM"/>
    </source>
</evidence>
<keyword evidence="1" id="KW-0732">Signal</keyword>
<evidence type="ECO:0000313" key="3">
    <source>
        <dbReference type="Proteomes" id="UP000321197"/>
    </source>
</evidence>
<organism evidence="2 3">
    <name type="scientific">Meiothermus hypogaeus NBRC 106114</name>
    <dbReference type="NCBI Taxonomy" id="1227553"/>
    <lineage>
        <taxon>Bacteria</taxon>
        <taxon>Thermotogati</taxon>
        <taxon>Deinococcota</taxon>
        <taxon>Deinococci</taxon>
        <taxon>Thermales</taxon>
        <taxon>Thermaceae</taxon>
        <taxon>Meiothermus</taxon>
    </lineage>
</organism>
<name>A0A511R0Q1_9DEIN</name>